<accession>A0A7J7JZ07</accession>
<comment type="caution">
    <text evidence="9">The sequence shown here is derived from an EMBL/GenBank/DDBJ whole genome shotgun (WGS) entry which is preliminary data.</text>
</comment>
<comment type="catalytic activity">
    <reaction evidence="6 7">
        <text>L-threonylcarbamoyladenylate + adenosine(37) in tRNA = N(6)-L-threonylcarbamoyladenosine(37) in tRNA + AMP + H(+)</text>
        <dbReference type="Rhea" id="RHEA:37059"/>
        <dbReference type="Rhea" id="RHEA-COMP:10162"/>
        <dbReference type="Rhea" id="RHEA-COMP:10163"/>
        <dbReference type="ChEBI" id="CHEBI:15378"/>
        <dbReference type="ChEBI" id="CHEBI:73682"/>
        <dbReference type="ChEBI" id="CHEBI:74411"/>
        <dbReference type="ChEBI" id="CHEBI:74418"/>
        <dbReference type="ChEBI" id="CHEBI:456215"/>
        <dbReference type="EC" id="2.3.1.234"/>
    </reaction>
</comment>
<evidence type="ECO:0000256" key="1">
    <source>
        <dbReference type="ARBA" id="ARBA00012156"/>
    </source>
</evidence>
<dbReference type="FunFam" id="3.30.420.40:FF:000012">
    <property type="entry name" value="tRNA N6-adenosine threonylcarbamoyltransferase"/>
    <property type="match status" value="1"/>
</dbReference>
<keyword evidence="4 7" id="KW-0479">Metal-binding</keyword>
<dbReference type="Proteomes" id="UP000593567">
    <property type="component" value="Unassembled WGS sequence"/>
</dbReference>
<name>A0A7J7JZ07_BUGNE</name>
<evidence type="ECO:0000259" key="8">
    <source>
        <dbReference type="Pfam" id="PF00814"/>
    </source>
</evidence>
<dbReference type="HAMAP" id="MF_01445">
    <property type="entry name" value="TsaD"/>
    <property type="match status" value="1"/>
</dbReference>
<keyword evidence="3 7" id="KW-0819">tRNA processing</keyword>
<keyword evidence="2 7" id="KW-0808">Transferase</keyword>
<evidence type="ECO:0000256" key="2">
    <source>
        <dbReference type="ARBA" id="ARBA00022679"/>
    </source>
</evidence>
<dbReference type="InterPro" id="IPR022450">
    <property type="entry name" value="TsaD"/>
</dbReference>
<dbReference type="EMBL" id="VXIV02001635">
    <property type="protein sequence ID" value="KAF6031187.1"/>
    <property type="molecule type" value="Genomic_DNA"/>
</dbReference>
<evidence type="ECO:0000256" key="6">
    <source>
        <dbReference type="ARBA" id="ARBA00048117"/>
    </source>
</evidence>
<dbReference type="GO" id="GO:0005739">
    <property type="term" value="C:mitochondrion"/>
    <property type="evidence" value="ECO:0007669"/>
    <property type="project" value="UniProtKB-SubCell"/>
</dbReference>
<proteinExistence type="inferred from homology"/>
<dbReference type="SUPFAM" id="SSF53067">
    <property type="entry name" value="Actin-like ATPase domain"/>
    <property type="match status" value="1"/>
</dbReference>
<dbReference type="GO" id="GO:0061711">
    <property type="term" value="F:tRNA N(6)-L-threonylcarbamoyladenine synthase activity"/>
    <property type="evidence" value="ECO:0007669"/>
    <property type="project" value="UniProtKB-EC"/>
</dbReference>
<evidence type="ECO:0000256" key="5">
    <source>
        <dbReference type="ARBA" id="ARBA00023315"/>
    </source>
</evidence>
<dbReference type="PANTHER" id="PTHR11735:SF6">
    <property type="entry name" value="TRNA N6-ADENOSINE THREONYLCARBAMOYLTRANSFERASE, MITOCHONDRIAL"/>
    <property type="match status" value="1"/>
</dbReference>
<organism evidence="9 10">
    <name type="scientific">Bugula neritina</name>
    <name type="common">Brown bryozoan</name>
    <name type="synonym">Sertularia neritina</name>
    <dbReference type="NCBI Taxonomy" id="10212"/>
    <lineage>
        <taxon>Eukaryota</taxon>
        <taxon>Metazoa</taxon>
        <taxon>Spiralia</taxon>
        <taxon>Lophotrochozoa</taxon>
        <taxon>Bryozoa</taxon>
        <taxon>Gymnolaemata</taxon>
        <taxon>Cheilostomatida</taxon>
        <taxon>Flustrina</taxon>
        <taxon>Buguloidea</taxon>
        <taxon>Bugulidae</taxon>
        <taxon>Bugula</taxon>
    </lineage>
</organism>
<dbReference type="InterPro" id="IPR043129">
    <property type="entry name" value="ATPase_NBD"/>
</dbReference>
<evidence type="ECO:0000256" key="7">
    <source>
        <dbReference type="HAMAP-Rule" id="MF_03179"/>
    </source>
</evidence>
<dbReference type="OrthoDB" id="10259622at2759"/>
<feature type="domain" description="Gcp-like" evidence="8">
    <location>
        <begin position="57"/>
        <end position="364"/>
    </location>
</feature>
<dbReference type="PRINTS" id="PR00789">
    <property type="entry name" value="OSIALOPTASE"/>
</dbReference>
<evidence type="ECO:0000256" key="3">
    <source>
        <dbReference type="ARBA" id="ARBA00022694"/>
    </source>
</evidence>
<keyword evidence="7" id="KW-0496">Mitochondrion</keyword>
<comment type="cofactor">
    <cofactor evidence="7">
        <name>a divalent metal cation</name>
        <dbReference type="ChEBI" id="CHEBI:60240"/>
    </cofactor>
    <text evidence="7">Binds 1 divalent metal cation per subunit.</text>
</comment>
<dbReference type="PANTHER" id="PTHR11735">
    <property type="entry name" value="TRNA N6-ADENOSINE THREONYLCARBAMOYLTRANSFERASE"/>
    <property type="match status" value="1"/>
</dbReference>
<gene>
    <name evidence="9" type="ORF">EB796_010545</name>
</gene>
<comment type="subcellular location">
    <subcellularLocation>
        <location evidence="7">Mitochondrion</location>
    </subcellularLocation>
</comment>
<keyword evidence="5 7" id="KW-0012">Acyltransferase</keyword>
<dbReference type="EC" id="2.3.1.234" evidence="1"/>
<keyword evidence="10" id="KW-1185">Reference proteome</keyword>
<dbReference type="GO" id="GO:0002949">
    <property type="term" value="P:tRNA threonylcarbamoyladenosine modification"/>
    <property type="evidence" value="ECO:0007669"/>
    <property type="project" value="UniProtKB-UniRule"/>
</dbReference>
<dbReference type="GO" id="GO:0046872">
    <property type="term" value="F:metal ion binding"/>
    <property type="evidence" value="ECO:0007669"/>
    <property type="project" value="UniProtKB-KW"/>
</dbReference>
<dbReference type="Pfam" id="PF00814">
    <property type="entry name" value="TsaD"/>
    <property type="match status" value="1"/>
</dbReference>
<dbReference type="InterPro" id="IPR000905">
    <property type="entry name" value="Gcp-like_dom"/>
</dbReference>
<dbReference type="InterPro" id="IPR017861">
    <property type="entry name" value="KAE1/TsaD"/>
</dbReference>
<comment type="subunit">
    <text evidence="7">Homodimer.</text>
</comment>
<evidence type="ECO:0000313" key="10">
    <source>
        <dbReference type="Proteomes" id="UP000593567"/>
    </source>
</evidence>
<sequence length="419" mass="46195">MFNFKYSLKLRYLTLRYKLKFNSSTSCYNSHRDLHTVLGIESSCDDTGVAVVNSKKQILGESLHNQGRSHREFGGIIPTLARDFHQQNIDGLVSDALKQAELNIQDVDAIAVSVKPGLTLSLLVGLEHAKALCHQHKKTLIPIHHMEAHALTARLSNHVEFPYLVMLMSGGHCLLAVVEGVDKFKLLGTCLDTSPGDMLDKTARRLKLKLLPELAAYSGGAAIEKLAVKGDPHSIKFSHVMSTTLDCNFSFAGLQFQARKKIEMEEAKMGSSAAGSVIPNLENMCASIQLAILNHMAKRLYRAFMFCDMKGLLPESNRSLVLSGGVASNLFIRDGLTHIANQFDCDVSCPPPRLCTDNGVMVAWNGVEKIMKGIDLDVNMDDIKVAHRSPLGVSMVEEVNKAHLKVGRIRFPYLKQETS</sequence>
<comment type="function">
    <text evidence="7">Required for the formation of a threonylcarbamoyl group on adenosine at position 37 (t(6)A37) in mitochondrial tRNAs that read codons beginning with adenine. Probably involved in the transfer of the threonylcarbamoyl moiety of threonylcarbamoyl-AMP (TC-AMP) to the N6 group of A37. Involved in mitochondrial genome maintenance.</text>
</comment>
<comment type="similarity">
    <text evidence="7">Belongs to the KAE1 / TsaD family.</text>
</comment>
<protein>
    <recommendedName>
        <fullName evidence="1">N(6)-L-threonylcarbamoyladenine synthase</fullName>
        <ecNumber evidence="1">2.3.1.234</ecNumber>
    </recommendedName>
</protein>
<dbReference type="CDD" id="cd24134">
    <property type="entry name" value="ASKHA_NBD_OSGEPL1_QRI7_euk"/>
    <property type="match status" value="1"/>
</dbReference>
<reference evidence="9" key="1">
    <citation type="submission" date="2020-06" db="EMBL/GenBank/DDBJ databases">
        <title>Draft genome of Bugula neritina, a colonial animal packing powerful symbionts and potential medicines.</title>
        <authorList>
            <person name="Rayko M."/>
        </authorList>
    </citation>
    <scope>NUCLEOTIDE SEQUENCE [LARGE SCALE GENOMIC DNA]</scope>
    <source>
        <strain evidence="9">Kwan_BN1</strain>
    </source>
</reference>
<dbReference type="Gene3D" id="3.30.420.40">
    <property type="match status" value="2"/>
</dbReference>
<dbReference type="NCBIfam" id="TIGR00329">
    <property type="entry name" value="gcp_kae1"/>
    <property type="match status" value="1"/>
</dbReference>
<evidence type="ECO:0000256" key="4">
    <source>
        <dbReference type="ARBA" id="ARBA00022723"/>
    </source>
</evidence>
<evidence type="ECO:0000313" key="9">
    <source>
        <dbReference type="EMBL" id="KAF6031187.1"/>
    </source>
</evidence>
<dbReference type="AlphaFoldDB" id="A0A7J7JZ07"/>